<gene>
    <name evidence="3" type="ORF">AGR4C_pb30078</name>
</gene>
<dbReference type="Gene3D" id="3.40.50.2300">
    <property type="match status" value="1"/>
</dbReference>
<dbReference type="SUPFAM" id="SSF52172">
    <property type="entry name" value="CheY-like"/>
    <property type="match status" value="1"/>
</dbReference>
<keyword evidence="1" id="KW-0597">Phosphoprotein</keyword>
<feature type="domain" description="Response regulatory" evidence="2">
    <location>
        <begin position="11"/>
        <end position="93"/>
    </location>
</feature>
<evidence type="ECO:0000313" key="3">
    <source>
        <dbReference type="EMBL" id="CUX68074.1"/>
    </source>
</evidence>
<dbReference type="Proteomes" id="UP000191897">
    <property type="component" value="Unassembled WGS sequence"/>
</dbReference>
<name>A0A1S7SF31_AGRTU</name>
<proteinExistence type="predicted"/>
<sequence>MIPQQILSGRPVLVVEDDYQLAMALTRQLSELGAVVLGPSSNVEDALRQIASTDDLAGAILDANLGEEMVFPVADDSNASTSLSCSRQVMNPM</sequence>
<protein>
    <submittedName>
        <fullName evidence="3">Putative two-component response regulator protein</fullName>
    </submittedName>
</protein>
<accession>A0A1S7SF31</accession>
<reference evidence="3 4" key="1">
    <citation type="submission" date="2016-01" db="EMBL/GenBank/DDBJ databases">
        <authorList>
            <person name="Oliw E.H."/>
        </authorList>
    </citation>
    <scope>NUCLEOTIDE SEQUENCE [LARGE SCALE GENOMIC DNA]</scope>
    <source>
        <strain evidence="3 4">Kerr 14</strain>
    </source>
</reference>
<dbReference type="EMBL" id="FBWC01000042">
    <property type="protein sequence ID" value="CUX68074.1"/>
    <property type="molecule type" value="Genomic_DNA"/>
</dbReference>
<evidence type="ECO:0000313" key="4">
    <source>
        <dbReference type="Proteomes" id="UP000191897"/>
    </source>
</evidence>
<dbReference type="PROSITE" id="PS50110">
    <property type="entry name" value="RESPONSE_REGULATORY"/>
    <property type="match status" value="1"/>
</dbReference>
<evidence type="ECO:0000259" key="2">
    <source>
        <dbReference type="PROSITE" id="PS50110"/>
    </source>
</evidence>
<dbReference type="InterPro" id="IPR011006">
    <property type="entry name" value="CheY-like_superfamily"/>
</dbReference>
<feature type="modified residue" description="4-aspartylphosphate" evidence="1">
    <location>
        <position position="62"/>
    </location>
</feature>
<dbReference type="GO" id="GO:0000160">
    <property type="term" value="P:phosphorelay signal transduction system"/>
    <property type="evidence" value="ECO:0007669"/>
    <property type="project" value="InterPro"/>
</dbReference>
<dbReference type="InterPro" id="IPR001789">
    <property type="entry name" value="Sig_transdc_resp-reg_receiver"/>
</dbReference>
<evidence type="ECO:0000256" key="1">
    <source>
        <dbReference type="PROSITE-ProRule" id="PRU00169"/>
    </source>
</evidence>
<dbReference type="RefSeq" id="WP_244557268.1">
    <property type="nucleotide sequence ID" value="NZ_LT009733.1"/>
</dbReference>
<organism evidence="3 4">
    <name type="scientific">Agrobacterium tumefaciens str. Kerr 14</name>
    <dbReference type="NCBI Taxonomy" id="1183424"/>
    <lineage>
        <taxon>Bacteria</taxon>
        <taxon>Pseudomonadati</taxon>
        <taxon>Pseudomonadota</taxon>
        <taxon>Alphaproteobacteria</taxon>
        <taxon>Hyphomicrobiales</taxon>
        <taxon>Rhizobiaceae</taxon>
        <taxon>Rhizobium/Agrobacterium group</taxon>
        <taxon>Agrobacterium</taxon>
        <taxon>Agrobacterium tumefaciens complex</taxon>
    </lineage>
</organism>
<dbReference type="AlphaFoldDB" id="A0A1S7SF31"/>